<dbReference type="SUPFAM" id="SSF49899">
    <property type="entry name" value="Concanavalin A-like lectins/glucanases"/>
    <property type="match status" value="1"/>
</dbReference>
<dbReference type="PROSITE" id="PS51762">
    <property type="entry name" value="GH16_2"/>
    <property type="match status" value="1"/>
</dbReference>
<dbReference type="AlphaFoldDB" id="U7DAK8"/>
<comment type="caution">
    <text evidence="3">The sequence shown here is derived from an EMBL/GenBank/DDBJ whole genome shotgun (WGS) entry which is preliminary data.</text>
</comment>
<feature type="domain" description="GH16" evidence="2">
    <location>
        <begin position="112"/>
        <end position="395"/>
    </location>
</feature>
<evidence type="ECO:0000313" key="3">
    <source>
        <dbReference type="EMBL" id="ERP39067.1"/>
    </source>
</evidence>
<sequence length="481" mass="54073">MGVPPGSIGKKTHPEVCFFSREYLHFYTKAAVFRKKHACAVFSVLEGFIVPCRCILSVRREMSRLAEYMQVGYTKNMEAVMKKCMVLLAVVLCGGSLLGDDVPVNLIDGFMAEFDAPEPTKNVEYFSYGSGGNQADFTWYAGVESAREEGTRTLALTMDSEDAPGAWQGPNMNTGFTQFGTYATRVRIPHTDDQPNVGGVVGFYTFYNDEWAEDMENDWTGTGLYDNSEIDFEWLIADPEVLYLSAYTDYHGPTGETRQVSRILNLAEGHIYSTTYRERLGSDGVDLHGAENYPETIPAIENFNAADRFYTYGFDWEPDRIRWWILHPETKDTVVLWDYQGPQERITQKPARLMLNIWHTDSWSVITNPHSTEAPQADTFSVEFDWVSYDPLDDETGAIVHEGGHSASSLVRVEHGAEGGVLHFAEKGVHHVVLYDLAGARLAAYSVGDRAWQLPRFTGPVILGITSSTGRQEYRRIVPRP</sequence>
<reference evidence="3 4" key="1">
    <citation type="journal article" date="2013" name="Environ. Microbiol.">
        <title>Genome analysis of Chitinivibrio alkaliphilus gen. nov., sp. nov., a novel extremely haloalkaliphilic anaerobic chitinolytic bacterium from the candidate phylum Termite Group 3.</title>
        <authorList>
            <person name="Sorokin D.Y."/>
            <person name="Gumerov V.M."/>
            <person name="Rakitin A.L."/>
            <person name="Beletsky A.V."/>
            <person name="Damste J.S."/>
            <person name="Muyzer G."/>
            <person name="Mardanov A.V."/>
            <person name="Ravin N.V."/>
        </authorList>
    </citation>
    <scope>NUCLEOTIDE SEQUENCE [LARGE SCALE GENOMIC DNA]</scope>
    <source>
        <strain evidence="3 4">ACht1</strain>
    </source>
</reference>
<protein>
    <submittedName>
        <fullName evidence="3">Glycoside hydrolase, GH16 family</fullName>
    </submittedName>
</protein>
<evidence type="ECO:0000313" key="4">
    <source>
        <dbReference type="Proteomes" id="UP000017148"/>
    </source>
</evidence>
<dbReference type="EMBL" id="ASJR01000002">
    <property type="protein sequence ID" value="ERP39067.1"/>
    <property type="molecule type" value="Genomic_DNA"/>
</dbReference>
<dbReference type="GO" id="GO:0004553">
    <property type="term" value="F:hydrolase activity, hydrolyzing O-glycosyl compounds"/>
    <property type="evidence" value="ECO:0007669"/>
    <property type="project" value="InterPro"/>
</dbReference>
<keyword evidence="3" id="KW-0378">Hydrolase</keyword>
<dbReference type="STRING" id="1313304.CALK_0231"/>
<evidence type="ECO:0000256" key="1">
    <source>
        <dbReference type="ARBA" id="ARBA00006865"/>
    </source>
</evidence>
<name>U7DAK8_9BACT</name>
<organism evidence="3 4">
    <name type="scientific">Chitinivibrio alkaliphilus ACht1</name>
    <dbReference type="NCBI Taxonomy" id="1313304"/>
    <lineage>
        <taxon>Bacteria</taxon>
        <taxon>Pseudomonadati</taxon>
        <taxon>Fibrobacterota</taxon>
        <taxon>Chitinivibrionia</taxon>
        <taxon>Chitinivibrionales</taxon>
        <taxon>Chitinivibrionaceae</taxon>
        <taxon>Chitinivibrio</taxon>
    </lineage>
</organism>
<comment type="similarity">
    <text evidence="1">Belongs to the glycosyl hydrolase 16 family.</text>
</comment>
<dbReference type="InterPro" id="IPR000757">
    <property type="entry name" value="Beta-glucanase-like"/>
</dbReference>
<gene>
    <name evidence="3" type="ORF">CALK_0231</name>
</gene>
<dbReference type="Gene3D" id="2.60.120.200">
    <property type="match status" value="1"/>
</dbReference>
<accession>U7DAK8</accession>
<dbReference type="GO" id="GO:0005975">
    <property type="term" value="P:carbohydrate metabolic process"/>
    <property type="evidence" value="ECO:0007669"/>
    <property type="project" value="InterPro"/>
</dbReference>
<dbReference type="CDD" id="cd00413">
    <property type="entry name" value="Glyco_hydrolase_16"/>
    <property type="match status" value="1"/>
</dbReference>
<dbReference type="Pfam" id="PF00722">
    <property type="entry name" value="Glyco_hydro_16"/>
    <property type="match status" value="1"/>
</dbReference>
<dbReference type="eggNOG" id="COG2273">
    <property type="taxonomic scope" value="Bacteria"/>
</dbReference>
<evidence type="ECO:0000259" key="2">
    <source>
        <dbReference type="PROSITE" id="PS51762"/>
    </source>
</evidence>
<dbReference type="InterPro" id="IPR013320">
    <property type="entry name" value="ConA-like_dom_sf"/>
</dbReference>
<dbReference type="PATRIC" id="fig|1313304.3.peg.214"/>
<keyword evidence="4" id="KW-1185">Reference proteome</keyword>
<dbReference type="Proteomes" id="UP000017148">
    <property type="component" value="Unassembled WGS sequence"/>
</dbReference>
<proteinExistence type="inferred from homology"/>